<evidence type="ECO:0000259" key="2">
    <source>
        <dbReference type="Pfam" id="PF13386"/>
    </source>
</evidence>
<evidence type="ECO:0000313" key="5">
    <source>
        <dbReference type="Proteomes" id="UP000177080"/>
    </source>
</evidence>
<dbReference type="Proteomes" id="UP000177080">
    <property type="component" value="Unassembled WGS sequence"/>
</dbReference>
<protein>
    <recommendedName>
        <fullName evidence="6">Urease accessory protein UreH-like transmembrane domain-containing protein</fullName>
    </recommendedName>
</protein>
<dbReference type="InterPro" id="IPR039447">
    <property type="entry name" value="UreH-like_TM_dom"/>
</dbReference>
<dbReference type="SUPFAM" id="SSF49503">
    <property type="entry name" value="Cupredoxins"/>
    <property type="match status" value="1"/>
</dbReference>
<dbReference type="Pfam" id="PF13473">
    <property type="entry name" value="Cupredoxin_1"/>
    <property type="match status" value="1"/>
</dbReference>
<feature type="transmembrane region" description="Helical" evidence="1">
    <location>
        <begin position="82"/>
        <end position="108"/>
    </location>
</feature>
<evidence type="ECO:0000259" key="3">
    <source>
        <dbReference type="Pfam" id="PF13473"/>
    </source>
</evidence>
<sequence length="334" mass="35163">MPNLWLVFTTGLLAGGVTCMAVQGGLLATAVAANPNPQATNPNKILGTISFLISKLVAYTILGLILGWLGSKLQFSPQFFGWLQAIVAVYMLGVGLSMLGVHPIFRYFVIQPPRFLTRMVRNQAKAGTVFAPAVLGAMTVFIPCGTTQAMMALAVASGNPVWGAAILGTFVLGTSPLFMGLGMAMSKLGDMFRERFLRYAAWVVVGMAVWGGNSAAVVLGSPVTIQGVLARAECAISYCEGQVAGMVSDRVTVEINKSGYSVSNSVRAGDEVKMTLVNTDGRGCQQAVTIPSLGISKIVRPGQSQEISFKAPQKPGELLIACAMGMYTGSIKII</sequence>
<reference evidence="4 5" key="1">
    <citation type="journal article" date="2016" name="Nat. Commun.">
        <title>Thousands of microbial genomes shed light on interconnected biogeochemical processes in an aquifer system.</title>
        <authorList>
            <person name="Anantharaman K."/>
            <person name="Brown C.T."/>
            <person name="Hug L.A."/>
            <person name="Sharon I."/>
            <person name="Castelle C.J."/>
            <person name="Probst A.J."/>
            <person name="Thomas B.C."/>
            <person name="Singh A."/>
            <person name="Wilkins M.J."/>
            <person name="Karaoz U."/>
            <person name="Brodie E.L."/>
            <person name="Williams K.H."/>
            <person name="Hubbard S.S."/>
            <person name="Banfield J.F."/>
        </authorList>
    </citation>
    <scope>NUCLEOTIDE SEQUENCE [LARGE SCALE GENOMIC DNA]</scope>
</reference>
<dbReference type="PANTHER" id="PTHR42208">
    <property type="entry name" value="HEAVY METAL TRANSPORTER-RELATED"/>
    <property type="match status" value="1"/>
</dbReference>
<dbReference type="InterPro" id="IPR008972">
    <property type="entry name" value="Cupredoxin"/>
</dbReference>
<evidence type="ECO:0000256" key="1">
    <source>
        <dbReference type="SAM" id="Phobius"/>
    </source>
</evidence>
<proteinExistence type="predicted"/>
<dbReference type="PANTHER" id="PTHR42208:SF1">
    <property type="entry name" value="HEAVY METAL TRANSPORTER"/>
    <property type="match status" value="1"/>
</dbReference>
<dbReference type="EMBL" id="MEXN01000005">
    <property type="protein sequence ID" value="OGD03694.1"/>
    <property type="molecule type" value="Genomic_DNA"/>
</dbReference>
<accession>A0A1F4ZE33</accession>
<evidence type="ECO:0008006" key="6">
    <source>
        <dbReference type="Google" id="ProtNLM"/>
    </source>
</evidence>
<dbReference type="Pfam" id="PF13386">
    <property type="entry name" value="DsbD_2"/>
    <property type="match status" value="1"/>
</dbReference>
<feature type="transmembrane region" description="Helical" evidence="1">
    <location>
        <begin position="45"/>
        <end position="70"/>
    </location>
</feature>
<gene>
    <name evidence="4" type="ORF">A2989_03365</name>
</gene>
<feature type="domain" description="Urease accessory protein UreH-like transmembrane" evidence="2">
    <location>
        <begin position="7"/>
        <end position="210"/>
    </location>
</feature>
<feature type="transmembrane region" description="Helical" evidence="1">
    <location>
        <begin position="129"/>
        <end position="155"/>
    </location>
</feature>
<keyword evidence="1" id="KW-0472">Membrane</keyword>
<feature type="transmembrane region" description="Helical" evidence="1">
    <location>
        <begin position="196"/>
        <end position="219"/>
    </location>
</feature>
<keyword evidence="1" id="KW-0812">Transmembrane</keyword>
<evidence type="ECO:0000313" key="4">
    <source>
        <dbReference type="EMBL" id="OGD03694.1"/>
    </source>
</evidence>
<name>A0A1F4ZE33_9BACT</name>
<dbReference type="Gene3D" id="2.60.40.420">
    <property type="entry name" value="Cupredoxins - blue copper proteins"/>
    <property type="match status" value="1"/>
</dbReference>
<feature type="transmembrane region" description="Helical" evidence="1">
    <location>
        <begin position="12"/>
        <end position="33"/>
    </location>
</feature>
<comment type="caution">
    <text evidence="4">The sequence shown here is derived from an EMBL/GenBank/DDBJ whole genome shotgun (WGS) entry which is preliminary data.</text>
</comment>
<dbReference type="AlphaFoldDB" id="A0A1F4ZE33"/>
<organism evidence="4 5">
    <name type="scientific">Candidatus Amesbacteria bacterium RIFCSPLOWO2_01_FULL_48_25</name>
    <dbReference type="NCBI Taxonomy" id="1797259"/>
    <lineage>
        <taxon>Bacteria</taxon>
        <taxon>Candidatus Amesiibacteriota</taxon>
    </lineage>
</organism>
<keyword evidence="1" id="KW-1133">Transmembrane helix</keyword>
<dbReference type="InterPro" id="IPR028096">
    <property type="entry name" value="EfeO_Cupredoxin"/>
</dbReference>
<feature type="domain" description="EfeO-type cupredoxin-like" evidence="3">
    <location>
        <begin position="249"/>
        <end position="330"/>
    </location>
</feature>
<dbReference type="STRING" id="1797259.A2989_03365"/>
<feature type="transmembrane region" description="Helical" evidence="1">
    <location>
        <begin position="161"/>
        <end position="184"/>
    </location>
</feature>